<protein>
    <recommendedName>
        <fullName evidence="2">CAAX prenyl protease 2/Lysostaphin resistance protein A-like domain-containing protein</fullName>
    </recommendedName>
</protein>
<dbReference type="AlphaFoldDB" id="A0A147K8U0"/>
<comment type="caution">
    <text evidence="3">The sequence shown here is derived from an EMBL/GenBank/DDBJ whole genome shotgun (WGS) entry which is preliminary data.</text>
</comment>
<dbReference type="PATRIC" id="fig|1150625.3.peg.1870"/>
<accession>A0A147K8U0</accession>
<keyword evidence="1" id="KW-0812">Transmembrane</keyword>
<dbReference type="GO" id="GO:0080120">
    <property type="term" value="P:CAAX-box protein maturation"/>
    <property type="evidence" value="ECO:0007669"/>
    <property type="project" value="UniProtKB-ARBA"/>
</dbReference>
<dbReference type="RefSeq" id="WP_059351123.1">
    <property type="nucleotide sequence ID" value="NZ_LDYG01000028.1"/>
</dbReference>
<proteinExistence type="predicted"/>
<dbReference type="OrthoDB" id="1523022at2"/>
<feature type="domain" description="CAAX prenyl protease 2/Lysostaphin resistance protein A-like" evidence="2">
    <location>
        <begin position="91"/>
        <end position="174"/>
    </location>
</feature>
<dbReference type="GO" id="GO:0004175">
    <property type="term" value="F:endopeptidase activity"/>
    <property type="evidence" value="ECO:0007669"/>
    <property type="project" value="UniProtKB-ARBA"/>
</dbReference>
<dbReference type="EMBL" id="LDYG01000028">
    <property type="protein sequence ID" value="KUP06610.1"/>
    <property type="molecule type" value="Genomic_DNA"/>
</dbReference>
<name>A0A147K8U0_9BACI</name>
<sequence>MNNIQQLTEKQLNVALYSTQLLLLVLSFALAFLLDISLLTIMENSSISIGMVWASISVGLVIVVVDIIGMIRYPTIYDDGGINQTLFATKSYLHIFVLTLFIAISEELFFRGVLQSYFGLIPVSIFFALIHFRYLKNWYLVLNVLIVSFLLGYSYELTESLFVPITIHFVIDFLLACWIRLKGRK</sequence>
<feature type="transmembrane region" description="Helical" evidence="1">
    <location>
        <begin position="21"/>
        <end position="41"/>
    </location>
</feature>
<evidence type="ECO:0000313" key="3">
    <source>
        <dbReference type="EMBL" id="KUP06610.1"/>
    </source>
</evidence>
<feature type="transmembrane region" description="Helical" evidence="1">
    <location>
        <begin position="92"/>
        <end position="110"/>
    </location>
</feature>
<evidence type="ECO:0000259" key="2">
    <source>
        <dbReference type="Pfam" id="PF02517"/>
    </source>
</evidence>
<evidence type="ECO:0000313" key="4">
    <source>
        <dbReference type="Proteomes" id="UP000074108"/>
    </source>
</evidence>
<keyword evidence="1" id="KW-1133">Transmembrane helix</keyword>
<dbReference type="STRING" id="1150625.Q75_08825"/>
<dbReference type="InterPro" id="IPR003675">
    <property type="entry name" value="Rce1/LyrA-like_dom"/>
</dbReference>
<feature type="transmembrane region" description="Helical" evidence="1">
    <location>
        <begin position="47"/>
        <end position="71"/>
    </location>
</feature>
<keyword evidence="4" id="KW-1185">Reference proteome</keyword>
<feature type="transmembrane region" description="Helical" evidence="1">
    <location>
        <begin position="161"/>
        <end position="181"/>
    </location>
</feature>
<dbReference type="Proteomes" id="UP000074108">
    <property type="component" value="Unassembled WGS sequence"/>
</dbReference>
<feature type="transmembrane region" description="Helical" evidence="1">
    <location>
        <begin position="139"/>
        <end position="155"/>
    </location>
</feature>
<feature type="transmembrane region" description="Helical" evidence="1">
    <location>
        <begin position="116"/>
        <end position="132"/>
    </location>
</feature>
<evidence type="ECO:0000256" key="1">
    <source>
        <dbReference type="SAM" id="Phobius"/>
    </source>
</evidence>
<gene>
    <name evidence="3" type="ORF">Q75_08825</name>
</gene>
<organism evidence="3 4">
    <name type="scientific">Bacillus coahuilensis p1.1.43</name>
    <dbReference type="NCBI Taxonomy" id="1150625"/>
    <lineage>
        <taxon>Bacteria</taxon>
        <taxon>Bacillati</taxon>
        <taxon>Bacillota</taxon>
        <taxon>Bacilli</taxon>
        <taxon>Bacillales</taxon>
        <taxon>Bacillaceae</taxon>
        <taxon>Bacillus</taxon>
    </lineage>
</organism>
<reference evidence="3 4" key="1">
    <citation type="journal article" date="2016" name="Front. Microbiol.">
        <title>Microevolution Analysis of Bacillus coahuilensis Unveils Differences in Phosphorus Acquisition Strategies and Their Regulation.</title>
        <authorList>
            <person name="Gomez-Lunar Z."/>
            <person name="Hernandez-Gonzalez I."/>
            <person name="Rodriguez-Torres M.D."/>
            <person name="Souza V."/>
            <person name="Olmedo-Alvarez G."/>
        </authorList>
    </citation>
    <scope>NUCLEOTIDE SEQUENCE [LARGE SCALE GENOMIC DNA]</scope>
    <source>
        <strain evidence="4">p1.1.43</strain>
    </source>
</reference>
<dbReference type="Pfam" id="PF02517">
    <property type="entry name" value="Rce1-like"/>
    <property type="match status" value="1"/>
</dbReference>
<keyword evidence="1" id="KW-0472">Membrane</keyword>